<gene>
    <name evidence="1" type="ORF">SAMN06273570_3641</name>
</gene>
<accession>A0A286BYH1</accession>
<name>A0A286BYH1_9GAMM</name>
<proteinExistence type="predicted"/>
<evidence type="ECO:0000313" key="2">
    <source>
        <dbReference type="Proteomes" id="UP000219271"/>
    </source>
</evidence>
<dbReference type="AlphaFoldDB" id="A0A286BYH1"/>
<dbReference type="Proteomes" id="UP000219271">
    <property type="component" value="Unassembled WGS sequence"/>
</dbReference>
<keyword evidence="2" id="KW-1185">Reference proteome</keyword>
<sequence>MLFTENFPFVIGVNVEFFVKNELMSSLKPT</sequence>
<reference evidence="2" key="1">
    <citation type="submission" date="2017-09" db="EMBL/GenBank/DDBJ databases">
        <authorList>
            <person name="Varghese N."/>
            <person name="Submissions S."/>
        </authorList>
    </citation>
    <scope>NUCLEOTIDE SEQUENCE [LARGE SCALE GENOMIC DNA]</scope>
    <source>
        <strain evidence="2">JKS000234</strain>
    </source>
</reference>
<evidence type="ECO:0000313" key="1">
    <source>
        <dbReference type="EMBL" id="SOD39200.1"/>
    </source>
</evidence>
<dbReference type="EMBL" id="OCMY01000001">
    <property type="protein sequence ID" value="SOD39200.1"/>
    <property type="molecule type" value="Genomic_DNA"/>
</dbReference>
<protein>
    <submittedName>
        <fullName evidence="1">Uncharacterized protein</fullName>
    </submittedName>
</protein>
<organism evidence="1 2">
    <name type="scientific">Candidatus Pantoea floridensis</name>
    <dbReference type="NCBI Taxonomy" id="1938870"/>
    <lineage>
        <taxon>Bacteria</taxon>
        <taxon>Pseudomonadati</taxon>
        <taxon>Pseudomonadota</taxon>
        <taxon>Gammaproteobacteria</taxon>
        <taxon>Enterobacterales</taxon>
        <taxon>Erwiniaceae</taxon>
        <taxon>Pantoea</taxon>
    </lineage>
</organism>